<dbReference type="Proteomes" id="UP000183760">
    <property type="component" value="Unassembled WGS sequence"/>
</dbReference>
<dbReference type="OrthoDB" id="5381273at2"/>
<accession>A0A511TGW6</accession>
<proteinExistence type="predicted"/>
<name>A0A511TGW6_MYXFU</name>
<dbReference type="EMBL" id="FOIB01000017">
    <property type="protein sequence ID" value="SEU41511.1"/>
    <property type="molecule type" value="Genomic_DNA"/>
</dbReference>
<protein>
    <submittedName>
        <fullName evidence="1">Uncharacterized protein</fullName>
    </submittedName>
</protein>
<comment type="caution">
    <text evidence="1">The sequence shown here is derived from an EMBL/GenBank/DDBJ whole genome shotgun (WGS) entry which is preliminary data.</text>
</comment>
<evidence type="ECO:0000313" key="2">
    <source>
        <dbReference type="EMBL" id="SEU41511.1"/>
    </source>
</evidence>
<dbReference type="AlphaFoldDB" id="A0A511TGW6"/>
<reference evidence="1 4" key="2">
    <citation type="submission" date="2019-07" db="EMBL/GenBank/DDBJ databases">
        <title>Whole genome shotgun sequence of Myxococcus fulvus NBRC 100333.</title>
        <authorList>
            <person name="Hosoyama A."/>
            <person name="Uohara A."/>
            <person name="Ohji S."/>
            <person name="Ichikawa N."/>
        </authorList>
    </citation>
    <scope>NUCLEOTIDE SEQUENCE [LARGE SCALE GENOMIC DNA]</scope>
    <source>
        <strain evidence="1 4">NBRC 100333</strain>
    </source>
</reference>
<dbReference type="Proteomes" id="UP000321514">
    <property type="component" value="Unassembled WGS sequence"/>
</dbReference>
<evidence type="ECO:0000313" key="1">
    <source>
        <dbReference type="EMBL" id="GEN13424.1"/>
    </source>
</evidence>
<evidence type="ECO:0000313" key="3">
    <source>
        <dbReference type="Proteomes" id="UP000183760"/>
    </source>
</evidence>
<dbReference type="EMBL" id="BJXR01000080">
    <property type="protein sequence ID" value="GEN13424.1"/>
    <property type="molecule type" value="Genomic_DNA"/>
</dbReference>
<organism evidence="1 4">
    <name type="scientific">Myxococcus fulvus</name>
    <dbReference type="NCBI Taxonomy" id="33"/>
    <lineage>
        <taxon>Bacteria</taxon>
        <taxon>Pseudomonadati</taxon>
        <taxon>Myxococcota</taxon>
        <taxon>Myxococcia</taxon>
        <taxon>Myxococcales</taxon>
        <taxon>Cystobacterineae</taxon>
        <taxon>Myxococcaceae</taxon>
        <taxon>Myxococcus</taxon>
    </lineage>
</organism>
<keyword evidence="3" id="KW-1185">Reference proteome</keyword>
<dbReference type="STRING" id="1334629.MFUL124B02_00840"/>
<sequence>MSGGALYQEALRALRRLELPDASERDVLAALEAAQPGPLPLFYEAGAEAGLERSVLTARGVGLFLSFCAGNLADDLIDGDCAYYDEPLRVGPCAQFLLQNLAWATLAEPHAGVPVNALEEGARMLALAAGPQALEVRAREWTAPLFRRVAEGIAGRQWAAYLRVLWAGTRLEERAVQVGLALGVAAHVAEDIRSKDTRFTSMPVEDRLTVVTWARQAAESLRAQDLRCLDAALRRIEPILPEVEP</sequence>
<reference evidence="2 3" key="1">
    <citation type="submission" date="2016-10" db="EMBL/GenBank/DDBJ databases">
        <authorList>
            <person name="Varghese N."/>
            <person name="Submissions S."/>
        </authorList>
    </citation>
    <scope>NUCLEOTIDE SEQUENCE [LARGE SCALE GENOMIC DNA]</scope>
    <source>
        <strain evidence="2 3">DSM 16525</strain>
    </source>
</reference>
<dbReference type="RefSeq" id="WP_046710352.1">
    <property type="nucleotide sequence ID" value="NZ_BJXR01000080.1"/>
</dbReference>
<evidence type="ECO:0000313" key="4">
    <source>
        <dbReference type="Proteomes" id="UP000321514"/>
    </source>
</evidence>
<gene>
    <name evidence="1" type="ORF">MFU01_84610</name>
    <name evidence="2" type="ORF">SAMN05443572_11711</name>
</gene>